<proteinExistence type="predicted"/>
<protein>
    <submittedName>
        <fullName evidence="2">Uncharacterized protein</fullName>
    </submittedName>
</protein>
<dbReference type="STRING" id="1142394.PSMK_18970"/>
<organism evidence="2 3">
    <name type="scientific">Phycisphaera mikurensis (strain NBRC 102666 / KCTC 22515 / FYK2301M01)</name>
    <dbReference type="NCBI Taxonomy" id="1142394"/>
    <lineage>
        <taxon>Bacteria</taxon>
        <taxon>Pseudomonadati</taxon>
        <taxon>Planctomycetota</taxon>
        <taxon>Phycisphaerae</taxon>
        <taxon>Phycisphaerales</taxon>
        <taxon>Phycisphaeraceae</taxon>
        <taxon>Phycisphaera</taxon>
    </lineage>
</organism>
<evidence type="ECO:0000256" key="1">
    <source>
        <dbReference type="SAM" id="MobiDB-lite"/>
    </source>
</evidence>
<dbReference type="AlphaFoldDB" id="I0IFL8"/>
<keyword evidence="3" id="KW-1185">Reference proteome</keyword>
<gene>
    <name evidence="2" type="ordered locus">PSMK_18970</name>
</gene>
<evidence type="ECO:0000313" key="3">
    <source>
        <dbReference type="Proteomes" id="UP000007881"/>
    </source>
</evidence>
<feature type="region of interest" description="Disordered" evidence="1">
    <location>
        <begin position="74"/>
        <end position="94"/>
    </location>
</feature>
<accession>I0IFL8</accession>
<sequence length="94" mass="10194">MAGTPPPRRGRTASGCPALAVAPPMEPLAEPQCMDRSVEQRLRGGGRRRRCRRRLAARAERRCRSVCLCAKELDRGSGSVASPRSYRGQAGSES</sequence>
<dbReference type="EMBL" id="AP012338">
    <property type="protein sequence ID" value="BAM04056.1"/>
    <property type="molecule type" value="Genomic_DNA"/>
</dbReference>
<name>I0IFL8_PHYMF</name>
<dbReference type="HOGENOM" id="CLU_2383618_0_0_0"/>
<dbReference type="KEGG" id="phm:PSMK_18970"/>
<evidence type="ECO:0000313" key="2">
    <source>
        <dbReference type="EMBL" id="BAM04056.1"/>
    </source>
</evidence>
<reference evidence="2 3" key="1">
    <citation type="submission" date="2012-02" db="EMBL/GenBank/DDBJ databases">
        <title>Complete genome sequence of Phycisphaera mikurensis NBRC 102666.</title>
        <authorList>
            <person name="Ankai A."/>
            <person name="Hosoyama A."/>
            <person name="Terui Y."/>
            <person name="Sekine M."/>
            <person name="Fukai R."/>
            <person name="Kato Y."/>
            <person name="Nakamura S."/>
            <person name="Yamada-Narita S."/>
            <person name="Kawakoshi A."/>
            <person name="Fukunaga Y."/>
            <person name="Yamazaki S."/>
            <person name="Fujita N."/>
        </authorList>
    </citation>
    <scope>NUCLEOTIDE SEQUENCE [LARGE SCALE GENOMIC DNA]</scope>
    <source>
        <strain evidence="3">NBRC 102666 / KCTC 22515 / FYK2301M01</strain>
    </source>
</reference>
<dbReference type="Proteomes" id="UP000007881">
    <property type="component" value="Chromosome"/>
</dbReference>